<protein>
    <recommendedName>
        <fullName evidence="3">beta-N-acetylhexosaminidase</fullName>
        <ecNumber evidence="3">3.2.1.52</ecNumber>
    </recommendedName>
</protein>
<dbReference type="Pfam" id="PF00933">
    <property type="entry name" value="Glyco_hydro_3"/>
    <property type="match status" value="1"/>
</dbReference>
<evidence type="ECO:0000256" key="3">
    <source>
        <dbReference type="ARBA" id="ARBA00012663"/>
    </source>
</evidence>
<dbReference type="EMBL" id="JBAHVJ010000001">
    <property type="protein sequence ID" value="MEJ4098780.1"/>
    <property type="molecule type" value="Genomic_DNA"/>
</dbReference>
<dbReference type="Proteomes" id="UP001359781">
    <property type="component" value="Unassembled WGS sequence"/>
</dbReference>
<feature type="chain" id="PRO_5046512947" description="beta-N-acetylhexosaminidase" evidence="7">
    <location>
        <begin position="33"/>
        <end position="396"/>
    </location>
</feature>
<dbReference type="EC" id="3.2.1.52" evidence="3"/>
<feature type="region of interest" description="Disordered" evidence="6">
    <location>
        <begin position="32"/>
        <end position="76"/>
    </location>
</feature>
<dbReference type="RefSeq" id="WP_337889573.1">
    <property type="nucleotide sequence ID" value="NZ_JBAHVI010000002.1"/>
</dbReference>
<evidence type="ECO:0000256" key="1">
    <source>
        <dbReference type="ARBA" id="ARBA00001231"/>
    </source>
</evidence>
<gene>
    <name evidence="9" type="ORF">V5S96_00135</name>
</gene>
<dbReference type="InterPro" id="IPR017853">
    <property type="entry name" value="GH"/>
</dbReference>
<dbReference type="InterPro" id="IPR001764">
    <property type="entry name" value="Glyco_hydro_3_N"/>
</dbReference>
<evidence type="ECO:0000256" key="4">
    <source>
        <dbReference type="ARBA" id="ARBA00022801"/>
    </source>
</evidence>
<name>A0ABU8NWL7_9CORY</name>
<evidence type="ECO:0000259" key="8">
    <source>
        <dbReference type="Pfam" id="PF00933"/>
    </source>
</evidence>
<evidence type="ECO:0000256" key="2">
    <source>
        <dbReference type="ARBA" id="ARBA00005336"/>
    </source>
</evidence>
<dbReference type="GO" id="GO:0016787">
    <property type="term" value="F:hydrolase activity"/>
    <property type="evidence" value="ECO:0007669"/>
    <property type="project" value="UniProtKB-KW"/>
</dbReference>
<comment type="similarity">
    <text evidence="2">Belongs to the glycosyl hydrolase 3 family.</text>
</comment>
<dbReference type="Gene3D" id="3.20.20.300">
    <property type="entry name" value="Glycoside hydrolase, family 3, N-terminal domain"/>
    <property type="match status" value="1"/>
</dbReference>
<feature type="compositionally biased region" description="Basic and acidic residues" evidence="6">
    <location>
        <begin position="60"/>
        <end position="76"/>
    </location>
</feature>
<evidence type="ECO:0000256" key="6">
    <source>
        <dbReference type="SAM" id="MobiDB-lite"/>
    </source>
</evidence>
<organism evidence="9 10">
    <name type="scientific">Corynebacterium mastitidis</name>
    <dbReference type="NCBI Taxonomy" id="161890"/>
    <lineage>
        <taxon>Bacteria</taxon>
        <taxon>Bacillati</taxon>
        <taxon>Actinomycetota</taxon>
        <taxon>Actinomycetes</taxon>
        <taxon>Mycobacteriales</taxon>
        <taxon>Corynebacteriaceae</taxon>
        <taxon>Corynebacterium</taxon>
    </lineage>
</organism>
<feature type="signal peptide" evidence="7">
    <location>
        <begin position="1"/>
        <end position="32"/>
    </location>
</feature>
<comment type="caution">
    <text evidence="9">The sequence shown here is derived from an EMBL/GenBank/DDBJ whole genome shotgun (WGS) entry which is preliminary data.</text>
</comment>
<keyword evidence="5" id="KW-0326">Glycosidase</keyword>
<feature type="compositionally biased region" description="Low complexity" evidence="6">
    <location>
        <begin position="45"/>
        <end position="59"/>
    </location>
</feature>
<dbReference type="PANTHER" id="PTHR30480">
    <property type="entry name" value="BETA-HEXOSAMINIDASE-RELATED"/>
    <property type="match status" value="1"/>
</dbReference>
<dbReference type="PANTHER" id="PTHR30480:SF13">
    <property type="entry name" value="BETA-HEXOSAMINIDASE"/>
    <property type="match status" value="1"/>
</dbReference>
<feature type="domain" description="Glycoside hydrolase family 3 N-terminal" evidence="8">
    <location>
        <begin position="102"/>
        <end position="390"/>
    </location>
</feature>
<dbReference type="SUPFAM" id="SSF51445">
    <property type="entry name" value="(Trans)glycosidases"/>
    <property type="match status" value="1"/>
</dbReference>
<keyword evidence="7" id="KW-0732">Signal</keyword>
<comment type="catalytic activity">
    <reaction evidence="1">
        <text>Hydrolysis of terminal non-reducing N-acetyl-D-hexosamine residues in N-acetyl-beta-D-hexosaminides.</text>
        <dbReference type="EC" id="3.2.1.52"/>
    </reaction>
</comment>
<accession>A0ABU8NWL7</accession>
<evidence type="ECO:0000256" key="7">
    <source>
        <dbReference type="SAM" id="SignalP"/>
    </source>
</evidence>
<keyword evidence="4 9" id="KW-0378">Hydrolase</keyword>
<keyword evidence="10" id="KW-1185">Reference proteome</keyword>
<dbReference type="PROSITE" id="PS51257">
    <property type="entry name" value="PROKAR_LIPOPROTEIN"/>
    <property type="match status" value="1"/>
</dbReference>
<dbReference type="InterPro" id="IPR050226">
    <property type="entry name" value="NagZ_Beta-hexosaminidase"/>
</dbReference>
<dbReference type="InterPro" id="IPR036962">
    <property type="entry name" value="Glyco_hydro_3_N_sf"/>
</dbReference>
<evidence type="ECO:0000313" key="9">
    <source>
        <dbReference type="EMBL" id="MEJ4098780.1"/>
    </source>
</evidence>
<evidence type="ECO:0000256" key="5">
    <source>
        <dbReference type="ARBA" id="ARBA00023295"/>
    </source>
</evidence>
<evidence type="ECO:0000313" key="10">
    <source>
        <dbReference type="Proteomes" id="UP001359781"/>
    </source>
</evidence>
<proteinExistence type="inferred from homology"/>
<reference evidence="9 10" key="1">
    <citation type="submission" date="2024-02" db="EMBL/GenBank/DDBJ databases">
        <title>Whole genome sequencing and characterization of Corynebacterium isolated from the ocular surface of dry eye disease sufferers.</title>
        <authorList>
            <person name="Naqvi M."/>
        </authorList>
    </citation>
    <scope>NUCLEOTIDE SEQUENCE [LARGE SCALE GENOMIC DNA]</scope>
    <source>
        <strain evidence="9 10">PCRF</strain>
    </source>
</reference>
<sequence length="396" mass="41114">MRLLRSGSARPRAAWVACLAASAALLAGCAEGGDAASRPTDEAVTETSTGTAEATSEAPGAEHDAERREADQELREERRALAASLMIVGVTDYDDALAKLRQGVGGIFIPSWADPAILTEPGRDIAALRAAVPQDFSVSIDFEGGRVQRHSQVLGDFPSPREMAETMSPQETEEVAFRIGTSLHEHGITVDFAPVLDVDSAGLEVIGTRSFAAEPRRAADYAAAFARGLHAAGVKPVFKHFPGHGAASGDTHKAAAVTPPLEELGRLDLSAYGPALGQSQGAGVMVGHMVIPGLSGGDTPSSIDPEVYGLLRSGAYPEGTPFGGTIYTDDLSGMKAITDRMSTPDAVAAAVLAGADRPLWSSGEAVGEAIDKVVAAVEDGRLPEERLRASSGLPER</sequence>